<comment type="similarity">
    <text evidence="2">Belongs to the glycosyl hydrolase 3 family.</text>
</comment>
<dbReference type="eggNOG" id="COG1472">
    <property type="taxonomic scope" value="Bacteria"/>
</dbReference>
<proteinExistence type="inferred from homology"/>
<dbReference type="OrthoDB" id="9786661at2"/>
<evidence type="ECO:0000256" key="4">
    <source>
        <dbReference type="ARBA" id="ARBA00022801"/>
    </source>
</evidence>
<dbReference type="Proteomes" id="UP000053586">
    <property type="component" value="Unassembled WGS sequence"/>
</dbReference>
<dbReference type="STRING" id="56804.BAE46_02370"/>
<dbReference type="Pfam" id="PF00933">
    <property type="entry name" value="Glyco_hydro_3"/>
    <property type="match status" value="1"/>
</dbReference>
<dbReference type="RefSeq" id="WP_006007374.1">
    <property type="nucleotide sequence ID" value="NZ_BAET01000033.1"/>
</dbReference>
<dbReference type="PROSITE" id="PS00775">
    <property type="entry name" value="GLYCOSYL_HYDROL_F3"/>
    <property type="match status" value="1"/>
</dbReference>
<feature type="domain" description="Glycoside hydrolase family 3 N-terminal" evidence="6">
    <location>
        <begin position="77"/>
        <end position="458"/>
    </location>
</feature>
<protein>
    <recommendedName>
        <fullName evidence="3">beta-N-acetylhexosaminidase</fullName>
        <ecNumber evidence="3">3.2.1.52</ecNumber>
    </recommendedName>
</protein>
<organism evidence="7 8">
    <name type="scientific">Glaciecola punicea ACAM 611</name>
    <dbReference type="NCBI Taxonomy" id="1121923"/>
    <lineage>
        <taxon>Bacteria</taxon>
        <taxon>Pseudomonadati</taxon>
        <taxon>Pseudomonadota</taxon>
        <taxon>Gammaproteobacteria</taxon>
        <taxon>Alteromonadales</taxon>
        <taxon>Alteromonadaceae</taxon>
        <taxon>Glaciecola</taxon>
    </lineage>
</organism>
<dbReference type="InterPro" id="IPR017853">
    <property type="entry name" value="GH"/>
</dbReference>
<keyword evidence="5 7" id="KW-0326">Glycosidase</keyword>
<comment type="catalytic activity">
    <reaction evidence="1">
        <text>Hydrolysis of terminal non-reducing N-acetyl-D-hexosamine residues in N-acetyl-beta-D-hexosaminides.</text>
        <dbReference type="EC" id="3.2.1.52"/>
    </reaction>
</comment>
<comment type="caution">
    <text evidence="7">The sequence shown here is derived from an EMBL/GenBank/DDBJ whole genome shotgun (WGS) entry which is preliminary data.</text>
</comment>
<dbReference type="PANTHER" id="PTHR30480">
    <property type="entry name" value="BETA-HEXOSAMINIDASE-RELATED"/>
    <property type="match status" value="1"/>
</dbReference>
<dbReference type="EC" id="3.2.1.52" evidence="3"/>
<dbReference type="AlphaFoldDB" id="H5TFD5"/>
<dbReference type="Gene3D" id="3.20.20.300">
    <property type="entry name" value="Glycoside hydrolase, family 3, N-terminal domain"/>
    <property type="match status" value="1"/>
</dbReference>
<dbReference type="GO" id="GO:0009254">
    <property type="term" value="P:peptidoglycan turnover"/>
    <property type="evidence" value="ECO:0007669"/>
    <property type="project" value="TreeGrafter"/>
</dbReference>
<evidence type="ECO:0000256" key="5">
    <source>
        <dbReference type="ARBA" id="ARBA00023295"/>
    </source>
</evidence>
<evidence type="ECO:0000256" key="2">
    <source>
        <dbReference type="ARBA" id="ARBA00005336"/>
    </source>
</evidence>
<accession>H5TFD5</accession>
<dbReference type="SUPFAM" id="SSF51445">
    <property type="entry name" value="(Trans)glycosidases"/>
    <property type="match status" value="1"/>
</dbReference>
<evidence type="ECO:0000256" key="3">
    <source>
        <dbReference type="ARBA" id="ARBA00012663"/>
    </source>
</evidence>
<dbReference type="Gene3D" id="3.40.50.1700">
    <property type="entry name" value="Glycoside hydrolase family 3 C-terminal domain"/>
    <property type="match status" value="1"/>
</dbReference>
<dbReference type="GO" id="GO:0004563">
    <property type="term" value="F:beta-N-acetylhexosaminidase activity"/>
    <property type="evidence" value="ECO:0007669"/>
    <property type="project" value="UniProtKB-EC"/>
</dbReference>
<dbReference type="GO" id="GO:0005975">
    <property type="term" value="P:carbohydrate metabolic process"/>
    <property type="evidence" value="ECO:0007669"/>
    <property type="project" value="InterPro"/>
</dbReference>
<dbReference type="InterPro" id="IPR019800">
    <property type="entry name" value="Glyco_hydro_3_AS"/>
</dbReference>
<dbReference type="InterPro" id="IPR001764">
    <property type="entry name" value="Glyco_hydro_3_N"/>
</dbReference>
<name>H5TFD5_9ALTE</name>
<dbReference type="InterPro" id="IPR036881">
    <property type="entry name" value="Glyco_hydro_3_C_sf"/>
</dbReference>
<keyword evidence="8" id="KW-1185">Reference proteome</keyword>
<reference evidence="7 8" key="1">
    <citation type="journal article" date="2012" name="J. Bacteriol.">
        <title>Genome sequence of proteorhodopsin-containing sea ice bacterium Glaciecola punicea ACAM 611T.</title>
        <authorList>
            <person name="Qin Q.-L."/>
            <person name="Xie B.-B."/>
            <person name="Shu Y.-L."/>
            <person name="Rong J.-C."/>
            <person name="Zhao D.-L."/>
            <person name="Zhang X.-Y."/>
            <person name="Chen X.-L."/>
            <person name="Zhou B.-C."/>
            <person name="Zhanga Y.-Z."/>
        </authorList>
    </citation>
    <scope>NUCLEOTIDE SEQUENCE [LARGE SCALE GENOMIC DNA]</scope>
    <source>
        <strain evidence="7 8">ACAM 611</strain>
    </source>
</reference>
<dbReference type="EMBL" id="BAET01000033">
    <property type="protein sequence ID" value="GAB56815.1"/>
    <property type="molecule type" value="Genomic_DNA"/>
</dbReference>
<gene>
    <name evidence="7" type="primary">nagZ</name>
    <name evidence="7" type="ORF">GPUN_2701</name>
</gene>
<evidence type="ECO:0000256" key="1">
    <source>
        <dbReference type="ARBA" id="ARBA00001231"/>
    </source>
</evidence>
<dbReference type="InterPro" id="IPR050226">
    <property type="entry name" value="NagZ_Beta-hexosaminidase"/>
</dbReference>
<dbReference type="PANTHER" id="PTHR30480:SF13">
    <property type="entry name" value="BETA-HEXOSAMINIDASE"/>
    <property type="match status" value="1"/>
</dbReference>
<dbReference type="InterPro" id="IPR036962">
    <property type="entry name" value="Glyco_hydro_3_N_sf"/>
</dbReference>
<evidence type="ECO:0000313" key="8">
    <source>
        <dbReference type="Proteomes" id="UP000053586"/>
    </source>
</evidence>
<sequence length="706" mass="77592">MKNYITIVKRKVTPRVVNERSSIAQRYLNICIVLLIACSFTLEASALVNAQIPLQSQFKNVDTELRAKIAQKLFIDLRYYCSPKAQGYCLEPLLELPDEIASMLAKSKVGGVILFSENLSSPEQIIRLTHDLQVALMPAHKKVPGLAQQGVKQREPQTFKQPLYIPLYIGIDQEGGRVSRLPQSYFMGFAGNMAIGATAKAHKNKYSIATSLAMAKHLNLLGINVNFAPVIDVNNNPSNPIINVRAYGQFPNLVSDLGGASILTMQEQNISVAAKHFPGHGDTFLDSHVGLPRVNHSREMINSIDLLPFRKVIGNSNTRPDMIMTAHIQYPALDSTRFVGDKAATENADNAQATAEPPVLPATLSRKILTSILRQELAYSGLIITDALNMKSITQYLTPIEAVIQSFSAGADITLMPYQISSPQDAIGFLDWLNELTIFIAQDNELKGLVDASYRRILTHKAKRNIAKRSLLPLADKLALLEDTSYKTSDYNLALSLSQASFTQIKGLTTPLVAQQRLLVFMPDKLRCQAFKQYWQEQVDTSDVNCLSILSEAIPSNSELLADIDAVIVGDAFPALGFHESVDYEGIQASGRIDNELQLCAINALVAQAKFQDIPRILVKLRSPYISVNDAQSYSAIFASYDYQVAQVSSTPNNNEYLFSPAFASLVKVITGKQTPLGTLPVTLSTEAIKALPAPKTKSEPAPQEE</sequence>
<reference evidence="7 8" key="2">
    <citation type="journal article" date="2017" name="Antonie Van Leeuwenhoek">
        <title>Rhizobium rhizosphaerae sp. nov., a novel species isolated from rice rhizosphere.</title>
        <authorList>
            <person name="Zhao J.J."/>
            <person name="Zhang J."/>
            <person name="Zhang R.J."/>
            <person name="Zhang C.W."/>
            <person name="Yin H.Q."/>
            <person name="Zhang X.X."/>
        </authorList>
    </citation>
    <scope>NUCLEOTIDE SEQUENCE [LARGE SCALE GENOMIC DNA]</scope>
    <source>
        <strain evidence="7 8">ACAM 611</strain>
    </source>
</reference>
<evidence type="ECO:0000259" key="6">
    <source>
        <dbReference type="Pfam" id="PF00933"/>
    </source>
</evidence>
<keyword evidence="4 7" id="KW-0378">Hydrolase</keyword>
<evidence type="ECO:0000313" key="7">
    <source>
        <dbReference type="EMBL" id="GAB56815.1"/>
    </source>
</evidence>